<name>A0A558CGP2_9PSEU</name>
<comment type="similarity">
    <text evidence="2">Belongs to the AB hydrolase superfamily. FUS2 hydrolase family.</text>
</comment>
<dbReference type="SUPFAM" id="SSF53474">
    <property type="entry name" value="alpha/beta-Hydrolases"/>
    <property type="match status" value="1"/>
</dbReference>
<evidence type="ECO:0000313" key="4">
    <source>
        <dbReference type="EMBL" id="TVT47937.1"/>
    </source>
</evidence>
<dbReference type="Proteomes" id="UP000320011">
    <property type="component" value="Unassembled WGS sequence"/>
</dbReference>
<reference evidence="4 5" key="2">
    <citation type="submission" date="2019-08" db="EMBL/GenBank/DDBJ databases">
        <title>Amycolatopsis acidicola sp. nov., isolated from peat swamp forest soil.</title>
        <authorList>
            <person name="Srisuk N."/>
        </authorList>
    </citation>
    <scope>NUCLEOTIDE SEQUENCE [LARGE SCALE GENOMIC DNA]</scope>
    <source>
        <strain evidence="4 5">TBRC 6029</strain>
    </source>
</reference>
<evidence type="ECO:0000313" key="5">
    <source>
        <dbReference type="Proteomes" id="UP000320011"/>
    </source>
</evidence>
<proteinExistence type="inferred from homology"/>
<accession>A0A558CGP2</accession>
<dbReference type="Gene3D" id="3.40.50.1820">
    <property type="entry name" value="alpha/beta hydrolase"/>
    <property type="match status" value="1"/>
</dbReference>
<dbReference type="Gene3D" id="1.10.10.800">
    <property type="match status" value="1"/>
</dbReference>
<dbReference type="RefSeq" id="WP_144589940.1">
    <property type="nucleotide sequence ID" value="NZ_VJWX01000177.1"/>
</dbReference>
<dbReference type="InterPro" id="IPR050261">
    <property type="entry name" value="FrsA_esterase"/>
</dbReference>
<feature type="domain" description="AB hydrolase-1" evidence="3">
    <location>
        <begin position="52"/>
        <end position="286"/>
    </location>
</feature>
<dbReference type="InterPro" id="IPR000073">
    <property type="entry name" value="AB_hydrolase_1"/>
</dbReference>
<protein>
    <submittedName>
        <fullName evidence="4">Alpha/beta hydrolase</fullName>
    </submittedName>
</protein>
<keyword evidence="1 4" id="KW-0378">Hydrolase</keyword>
<dbReference type="AlphaFoldDB" id="A0A558CGP2"/>
<dbReference type="GO" id="GO:0052689">
    <property type="term" value="F:carboxylic ester hydrolase activity"/>
    <property type="evidence" value="ECO:0007669"/>
    <property type="project" value="UniProtKB-ARBA"/>
</dbReference>
<evidence type="ECO:0000256" key="1">
    <source>
        <dbReference type="ARBA" id="ARBA00022801"/>
    </source>
</evidence>
<dbReference type="OrthoDB" id="5902829at2"/>
<dbReference type="Pfam" id="PF12697">
    <property type="entry name" value="Abhydrolase_6"/>
    <property type="match status" value="1"/>
</dbReference>
<dbReference type="PANTHER" id="PTHR22946:SF9">
    <property type="entry name" value="POLYKETIDE TRANSFERASE AF380"/>
    <property type="match status" value="1"/>
</dbReference>
<evidence type="ECO:0000259" key="3">
    <source>
        <dbReference type="Pfam" id="PF12697"/>
    </source>
</evidence>
<dbReference type="PANTHER" id="PTHR22946">
    <property type="entry name" value="DIENELACTONE HYDROLASE DOMAIN-CONTAINING PROTEIN-RELATED"/>
    <property type="match status" value="1"/>
</dbReference>
<dbReference type="EMBL" id="VJWX01000177">
    <property type="protein sequence ID" value="TVT47937.1"/>
    <property type="molecule type" value="Genomic_DNA"/>
</dbReference>
<sequence length="312" mass="32986">MSVARKKLHFTSGRDECAAWHYPGTNGCCVIMAGPIAVTKEPGTDIFAKRFHAAGLSVLAFDYRHLGESGGMPRQVVRIAEQLDDWRAAIEFASGLPEVDPGKLVLWGHSLSAGHVLHSAAHLPGVAAAIAQSPHADGLAISRNASRHQKPLSMLRFTGRALLDAAVGLVGKPPLLVPLVGAPGSVAALTTPDAADMPHALDPDGRYRDWQQTVAARSALRTGFYSPGRHAARVRCPLLVIACDDDQSALAEPAVRVARRAPQAELVRLPGGHYAPYLSAHAEAVEAELSFLRRHLLDLGSAETQGCGSGGI</sequence>
<dbReference type="InterPro" id="IPR029058">
    <property type="entry name" value="AB_hydrolase_fold"/>
</dbReference>
<evidence type="ECO:0000256" key="2">
    <source>
        <dbReference type="ARBA" id="ARBA00038115"/>
    </source>
</evidence>
<keyword evidence="5" id="KW-1185">Reference proteome</keyword>
<gene>
    <name evidence="4" type="ORF">FNH05_18420</name>
</gene>
<comment type="caution">
    <text evidence="4">The sequence shown here is derived from an EMBL/GenBank/DDBJ whole genome shotgun (WGS) entry which is preliminary data.</text>
</comment>
<reference evidence="4 5" key="1">
    <citation type="submission" date="2019-07" db="EMBL/GenBank/DDBJ databases">
        <authorList>
            <person name="Duangmal K."/>
            <person name="Teo W.F.A."/>
        </authorList>
    </citation>
    <scope>NUCLEOTIDE SEQUENCE [LARGE SCALE GENOMIC DNA]</scope>
    <source>
        <strain evidence="4 5">TBRC 6029</strain>
    </source>
</reference>
<organism evidence="4 5">
    <name type="scientific">Amycolatopsis rhizosphaerae</name>
    <dbReference type="NCBI Taxonomy" id="2053003"/>
    <lineage>
        <taxon>Bacteria</taxon>
        <taxon>Bacillati</taxon>
        <taxon>Actinomycetota</taxon>
        <taxon>Actinomycetes</taxon>
        <taxon>Pseudonocardiales</taxon>
        <taxon>Pseudonocardiaceae</taxon>
        <taxon>Amycolatopsis</taxon>
    </lineage>
</organism>